<keyword evidence="2" id="KW-1185">Reference proteome</keyword>
<dbReference type="InterPro" id="IPR027417">
    <property type="entry name" value="P-loop_NTPase"/>
</dbReference>
<evidence type="ECO:0000313" key="2">
    <source>
        <dbReference type="Proteomes" id="UP001239445"/>
    </source>
</evidence>
<dbReference type="AlphaFoldDB" id="A0AAJ0B445"/>
<dbReference type="Gene3D" id="3.40.50.300">
    <property type="entry name" value="P-loop containing nucleotide triphosphate hydrolases"/>
    <property type="match status" value="1"/>
</dbReference>
<dbReference type="EMBL" id="MU839842">
    <property type="protein sequence ID" value="KAK1751306.1"/>
    <property type="molecule type" value="Genomic_DNA"/>
</dbReference>
<gene>
    <name evidence="1" type="ORF">QBC47DRAFT_80661</name>
</gene>
<protein>
    <submittedName>
        <fullName evidence="1">Uncharacterized protein</fullName>
    </submittedName>
</protein>
<reference evidence="1" key="1">
    <citation type="submission" date="2023-06" db="EMBL/GenBank/DDBJ databases">
        <title>Genome-scale phylogeny and comparative genomics of the fungal order Sordariales.</title>
        <authorList>
            <consortium name="Lawrence Berkeley National Laboratory"/>
            <person name="Hensen N."/>
            <person name="Bonometti L."/>
            <person name="Westerberg I."/>
            <person name="Brannstrom I.O."/>
            <person name="Guillou S."/>
            <person name="Cros-Aarteil S."/>
            <person name="Calhoun S."/>
            <person name="Haridas S."/>
            <person name="Kuo A."/>
            <person name="Mondo S."/>
            <person name="Pangilinan J."/>
            <person name="Riley R."/>
            <person name="Labutti K."/>
            <person name="Andreopoulos B."/>
            <person name="Lipzen A."/>
            <person name="Chen C."/>
            <person name="Yanf M."/>
            <person name="Daum C."/>
            <person name="Ng V."/>
            <person name="Clum A."/>
            <person name="Steindorff A."/>
            <person name="Ohm R."/>
            <person name="Martin F."/>
            <person name="Silar P."/>
            <person name="Natvig D."/>
            <person name="Lalanne C."/>
            <person name="Gautier V."/>
            <person name="Ament-Velasquez S.L."/>
            <person name="Kruys A."/>
            <person name="Hutchinson M.I."/>
            <person name="Powell A.J."/>
            <person name="Barry K."/>
            <person name="Miller A.N."/>
            <person name="Grigoriev I.V."/>
            <person name="Debuchy R."/>
            <person name="Gladieux P."/>
            <person name="Thoren M.H."/>
            <person name="Johannesson H."/>
        </authorList>
    </citation>
    <scope>NUCLEOTIDE SEQUENCE</scope>
    <source>
        <strain evidence="1">PSN4</strain>
    </source>
</reference>
<dbReference type="Proteomes" id="UP001239445">
    <property type="component" value="Unassembled WGS sequence"/>
</dbReference>
<sequence length="504" mass="56437">MTTLDVTQEPRSPMPVLTSPDQLLAPCPKFRILVLGNPESTKQELFSKVFGVDLEKRLVSEGFTDDHNIEEELNLEGQNDRLTIYTSPNFGSDNEDIYRRVCNFISSRDDESRPLRERIHCIWYCVASEEERPISRLEARFFGEDIASVAPHVPVIMVFTKYDEFISKVQLDWSKDAQERGLSKVAVTHILNDLTAKRFSKTIGKRWDELMLDKSGRPKGKRVLRACVAGGTDPDDDESSFEALATTTLESLREWKEGYVRLVFAAAQRNSATISTKYCAKVAADYFSVNTGHARKADGMDVSEILPNFWAKAVNIFNMRDVSCVLSNPGLLERVLFATFEKDQRPLLEESLHRSSTDQTILLGLSPHERAVLLTQELASIVMFLDKLADMQWPQRDPFGTVTAYSIESDLRAIAVGRGKRELLETIEGSTIFTTSPLKQAIADLITRAVEQADKAVSPHGRGAGRAIVVVDDSELQEMSLTYVNDKAPDDMVLPCGLTILPLN</sequence>
<accession>A0AAJ0B445</accession>
<comment type="caution">
    <text evidence="1">The sequence shown here is derived from an EMBL/GenBank/DDBJ whole genome shotgun (WGS) entry which is preliminary data.</text>
</comment>
<organism evidence="1 2">
    <name type="scientific">Echria macrotheca</name>
    <dbReference type="NCBI Taxonomy" id="438768"/>
    <lineage>
        <taxon>Eukaryota</taxon>
        <taxon>Fungi</taxon>
        <taxon>Dikarya</taxon>
        <taxon>Ascomycota</taxon>
        <taxon>Pezizomycotina</taxon>
        <taxon>Sordariomycetes</taxon>
        <taxon>Sordariomycetidae</taxon>
        <taxon>Sordariales</taxon>
        <taxon>Schizotheciaceae</taxon>
        <taxon>Echria</taxon>
    </lineage>
</organism>
<evidence type="ECO:0000313" key="1">
    <source>
        <dbReference type="EMBL" id="KAK1751306.1"/>
    </source>
</evidence>
<name>A0AAJ0B445_9PEZI</name>
<proteinExistence type="predicted"/>